<feature type="domain" description="Bacterial Ig-like" evidence="2">
    <location>
        <begin position="1107"/>
        <end position="1191"/>
    </location>
</feature>
<feature type="domain" description="Bacterial Ig-like" evidence="2">
    <location>
        <begin position="1201"/>
        <end position="1287"/>
    </location>
</feature>
<evidence type="ECO:0000259" key="2">
    <source>
        <dbReference type="Pfam" id="PF16640"/>
    </source>
</evidence>
<feature type="domain" description="Bacterial Ig-like" evidence="2">
    <location>
        <begin position="1296"/>
        <end position="1381"/>
    </location>
</feature>
<reference evidence="3 4" key="1">
    <citation type="submission" date="2020-08" db="EMBL/GenBank/DDBJ databases">
        <title>Genomic Encyclopedia of Type Strains, Phase IV (KMG-V): Genome sequencing to study the core and pangenomes of soil and plant-associated prokaryotes.</title>
        <authorList>
            <person name="Whitman W."/>
        </authorList>
    </citation>
    <scope>NUCLEOTIDE SEQUENCE [LARGE SCALE GENOMIC DNA]</scope>
    <source>
        <strain evidence="3 4">M8UP14</strain>
    </source>
</reference>
<dbReference type="Gene3D" id="2.40.10.500">
    <property type="match status" value="1"/>
</dbReference>
<dbReference type="RefSeq" id="WP_184213492.1">
    <property type="nucleotide sequence ID" value="NZ_JACHIP010000001.1"/>
</dbReference>
<sequence length="1753" mass="173784">MRIESSKPVFPASIFPAIKPSGAGRTTPLRVILSLFFAISAVLGLASPASAQSGFSLPASIRVGSTSSVQPITVNIQAAGTVGSINVLTQGAPNLDYSAASGGTCATGATYSAGATCILNVSMTPRYPGIRDGAVVVLDGSGNPMGVQLIHGVGVGPLSVLTAGEITTVAGNGHLSGSTLSTQATDAVIREPLSEALDGAGNLYYTDSGDNRIGKVDPSGVLTYIAGTGSPGYSTNGLAVIAQLSEPAAIIVDGAGNVYFTEIGNSTVREIVQATGRLVTIAGTGTQGYTGDGGLATSAHLNMPQGIALDASQNLFIADTGNNVIRKVSAADGTISTFAGNINPGFAGDGQTVANALFNQPYGISFGSDGTLYIADFLNNRIRAISPAGIVSTVAGNGAVGDTGDTGEALSATMDHPAAVAVDAGNNLYISDSENNVVRKVNAASGRITTLAGNSAADSSGDGVNADSGLPAMNKTYGLVLDSAGDLFIADRLGLRVREVYGNVGRIVYKDIKVTNTSPSVSQTLDNDGNAPLQLTSIAPVSNAAIDNASTTCNITSAMAPGAECVIGVEFKPTVVGSPVTGSISIASNAANSADTVYVVGNSLNIEPTTTTLASSVNPSAVGQTVTFTATVSSLATQLTGTVSFYADGTLISGSARNLNSNSRTASVQTSSLTLGSHTITAVFSGDGSSATSTSDPLTQVVKQTAALALSSNENPAHVYDAITFTVAVTETPSGGTQPAGSIVFSADGSLLPNGTIAIANGTATYTTSLLAAGSHTITATYTGDINNLPATSNALIQVVNVATTTTTLATSNASVLLTAPVTFTAQVTGNSSSIPTGNIVFKDGTSTIGTIGVNGSGIATLTTSTLSTGTHTITATYQGDTDYSSSTSAPLTQTVQKVATTSAVISSANPANAGATVRFTVTVTAANSTSPNVTITGPVTLMDGSTVLGTGALAAGGSGPATATVIIPVSSFGTGSHNVTAAYGGDTNYIGSTSSALSQSIVLATSSLILSSSASTAIATKPLTFTATLSSTGGTPSGSVTFMDGASAIGSANSNNGIATITTTALTVGTHTITSVYQGNTNDSAATSNALTITITAATTAVHLAPSQNPTNFGQSLTLTAAVTGNGGTPTGSVTFADGGSNVQTVPVNTSGVATYATSTLTDGTHPFTASYSGDNNDLPATSSVLNIQVLQTANLTLTSTSPNPSIARSNVHFVATITALQGIQPTGTITFKDGATVLGTGLINGGTATFDTASLSVGTHSIIASYAGDGSTQAITSSAYPQTINAAGTSVALASSASPATFGNLLTFTATATSTAGPLTGTVKFEDNGTTIGSGALSSTGVATFSTSTLAAGSHNIVAAYQGDSNDQPASSSTLVQVVERTSTVTLASSQNPLLTLAPVTITATVANGGGATPTGTVTFLQDSVAVSTVPVTAAGTATLAVTSLSAGTHSFTATYSGDAINFASTSTALSEMVQLRSTTDTLTTSASSLTGGQQLTLISVVRWTGSATPTGTVSFINGTQTLATAPVDSTGVATVTVLLYGTSANLSSIYSGDASYATSTSSTDLVTIGPAANFDFIANPPVVNVATTQHQMMTVTLSSLKGFTDTISLGCLGLPLAATCTFSTDQFMLTPGGMQSVQLTVDTGNPLLAGAQAKNEAPGAIGSSATKLIAACFLPGGLLLGLVGMRFRRLRSFGGLLMLCLLLAGMSTALTGCGTIKLTSTPPGVYNFAITATGKTGVSQSIPVTMTVTK</sequence>
<dbReference type="InterPro" id="IPR011042">
    <property type="entry name" value="6-blade_b-propeller_TolB-like"/>
</dbReference>
<comment type="caution">
    <text evidence="3">The sequence shown here is derived from an EMBL/GenBank/DDBJ whole genome shotgun (WGS) entry which is preliminary data.</text>
</comment>
<keyword evidence="1" id="KW-0472">Membrane</keyword>
<protein>
    <submittedName>
        <fullName evidence="3">Sugar lactone lactonase YvrE</fullName>
    </submittedName>
</protein>
<feature type="domain" description="Bacterial Ig-like" evidence="2">
    <location>
        <begin position="1390"/>
        <end position="1476"/>
    </location>
</feature>
<dbReference type="PANTHER" id="PTHR46388:SF2">
    <property type="entry name" value="NHL REPEAT-CONTAINING PROTEIN 2"/>
    <property type="match status" value="1"/>
</dbReference>
<keyword evidence="1" id="KW-0812">Transmembrane</keyword>
<keyword evidence="1" id="KW-1133">Transmembrane helix</keyword>
<dbReference type="Gene3D" id="2.120.10.30">
    <property type="entry name" value="TolB, C-terminal domain"/>
    <property type="match status" value="2"/>
</dbReference>
<feature type="transmembrane region" description="Helical" evidence="1">
    <location>
        <begin position="1699"/>
        <end position="1721"/>
    </location>
</feature>
<accession>A0A7W7Z9W2</accession>
<dbReference type="Gene3D" id="2.60.40.10">
    <property type="entry name" value="Immunoglobulins"/>
    <property type="match status" value="10"/>
</dbReference>
<proteinExistence type="predicted"/>
<dbReference type="InterPro" id="IPR032109">
    <property type="entry name" value="Big_3_5"/>
</dbReference>
<dbReference type="Proteomes" id="UP000540989">
    <property type="component" value="Unassembled WGS sequence"/>
</dbReference>
<organism evidence="3 4">
    <name type="scientific">Granulicella aggregans</name>
    <dbReference type="NCBI Taxonomy" id="474949"/>
    <lineage>
        <taxon>Bacteria</taxon>
        <taxon>Pseudomonadati</taxon>
        <taxon>Acidobacteriota</taxon>
        <taxon>Terriglobia</taxon>
        <taxon>Terriglobales</taxon>
        <taxon>Acidobacteriaceae</taxon>
        <taxon>Granulicella</taxon>
    </lineage>
</organism>
<keyword evidence="4" id="KW-1185">Reference proteome</keyword>
<name>A0A7W7Z9W2_9BACT</name>
<dbReference type="PANTHER" id="PTHR46388">
    <property type="entry name" value="NHL REPEAT-CONTAINING PROTEIN 2"/>
    <property type="match status" value="1"/>
</dbReference>
<feature type="domain" description="Bacterial Ig-like" evidence="2">
    <location>
        <begin position="1485"/>
        <end position="1571"/>
    </location>
</feature>
<feature type="transmembrane region" description="Helical" evidence="1">
    <location>
        <begin position="1671"/>
        <end position="1687"/>
    </location>
</feature>
<dbReference type="Pfam" id="PF16640">
    <property type="entry name" value="Big_3_5"/>
    <property type="match status" value="10"/>
</dbReference>
<feature type="domain" description="Bacterial Ig-like" evidence="2">
    <location>
        <begin position="907"/>
        <end position="1002"/>
    </location>
</feature>
<evidence type="ECO:0000313" key="4">
    <source>
        <dbReference type="Proteomes" id="UP000540989"/>
    </source>
</evidence>
<dbReference type="EMBL" id="JACHIP010000001">
    <property type="protein sequence ID" value="MBB5055739.1"/>
    <property type="molecule type" value="Genomic_DNA"/>
</dbReference>
<feature type="domain" description="Bacterial Ig-like" evidence="2">
    <location>
        <begin position="810"/>
        <end position="897"/>
    </location>
</feature>
<evidence type="ECO:0000313" key="3">
    <source>
        <dbReference type="EMBL" id="MBB5055739.1"/>
    </source>
</evidence>
<feature type="domain" description="Bacterial Ig-like" evidence="2">
    <location>
        <begin position="1012"/>
        <end position="1097"/>
    </location>
</feature>
<feature type="domain" description="Bacterial Ig-like" evidence="2">
    <location>
        <begin position="615"/>
        <end position="702"/>
    </location>
</feature>
<dbReference type="SUPFAM" id="SSF101898">
    <property type="entry name" value="NHL repeat"/>
    <property type="match status" value="1"/>
</dbReference>
<dbReference type="InterPro" id="IPR013783">
    <property type="entry name" value="Ig-like_fold"/>
</dbReference>
<feature type="domain" description="Bacterial Ig-like" evidence="2">
    <location>
        <begin position="711"/>
        <end position="800"/>
    </location>
</feature>
<evidence type="ECO:0000256" key="1">
    <source>
        <dbReference type="SAM" id="Phobius"/>
    </source>
</evidence>
<gene>
    <name evidence="3" type="ORF">HDF16_000408</name>
</gene>